<dbReference type="PROSITE" id="PS51379">
    <property type="entry name" value="4FE4S_FER_2"/>
    <property type="match status" value="1"/>
</dbReference>
<dbReference type="SUPFAM" id="SSF46548">
    <property type="entry name" value="alpha-helical ferredoxin"/>
    <property type="match status" value="1"/>
</dbReference>
<comment type="caution">
    <text evidence="8">The sequence shown here is derived from an EMBL/GenBank/DDBJ whole genome shotgun (WGS) entry which is preliminary data.</text>
</comment>
<dbReference type="InterPro" id="IPR004017">
    <property type="entry name" value="Cys_rich_dom"/>
</dbReference>
<protein>
    <submittedName>
        <fullName evidence="8">Dimethylglycine catabolism protein DgcB</fullName>
    </submittedName>
</protein>
<feature type="transmembrane region" description="Helical" evidence="6">
    <location>
        <begin position="93"/>
        <end position="113"/>
    </location>
</feature>
<feature type="transmembrane region" description="Helical" evidence="6">
    <location>
        <begin position="125"/>
        <end position="147"/>
    </location>
</feature>
<evidence type="ECO:0000256" key="3">
    <source>
        <dbReference type="ARBA" id="ARBA00023002"/>
    </source>
</evidence>
<dbReference type="Gene3D" id="1.10.1060.10">
    <property type="entry name" value="Alpha-helical ferredoxin"/>
    <property type="match status" value="1"/>
</dbReference>
<keyword evidence="2" id="KW-0479">Metal-binding</keyword>
<gene>
    <name evidence="8" type="primary">dgcB</name>
    <name evidence="8" type="ORF">APE01nite_23640</name>
</gene>
<dbReference type="EMBL" id="BJMV01000017">
    <property type="protein sequence ID" value="GEB86567.1"/>
    <property type="molecule type" value="Genomic_DNA"/>
</dbReference>
<dbReference type="Pfam" id="PF11982">
    <property type="entry name" value="DUF3483"/>
    <property type="match status" value="1"/>
</dbReference>
<dbReference type="OrthoDB" id="9794954at2"/>
<dbReference type="GO" id="GO:0046872">
    <property type="term" value="F:metal ion binding"/>
    <property type="evidence" value="ECO:0007669"/>
    <property type="project" value="UniProtKB-KW"/>
</dbReference>
<keyword evidence="6" id="KW-0812">Transmembrane</keyword>
<dbReference type="InterPro" id="IPR009051">
    <property type="entry name" value="Helical_ferredxn"/>
</dbReference>
<dbReference type="GO" id="GO:0051539">
    <property type="term" value="F:4 iron, 4 sulfur cluster binding"/>
    <property type="evidence" value="ECO:0007669"/>
    <property type="project" value="UniProtKB-KW"/>
</dbReference>
<evidence type="ECO:0000256" key="6">
    <source>
        <dbReference type="SAM" id="Phobius"/>
    </source>
</evidence>
<dbReference type="Pfam" id="PF13237">
    <property type="entry name" value="Fer4_10"/>
    <property type="match status" value="1"/>
</dbReference>
<organism evidence="8 9">
    <name type="scientific">Acetobacter peroxydans</name>
    <dbReference type="NCBI Taxonomy" id="104098"/>
    <lineage>
        <taxon>Bacteria</taxon>
        <taxon>Pseudomonadati</taxon>
        <taxon>Pseudomonadota</taxon>
        <taxon>Alphaproteobacteria</taxon>
        <taxon>Acetobacterales</taxon>
        <taxon>Acetobacteraceae</taxon>
        <taxon>Acetobacter</taxon>
    </lineage>
</organism>
<feature type="domain" description="4Fe-4S ferredoxin-type" evidence="7">
    <location>
        <begin position="231"/>
        <end position="262"/>
    </location>
</feature>
<sequence>MILTAAGLAWVLCVGALLVAGRYVMGWRQGRPAVIDWRAGLAALPRRYLKDVHDVVERRPGAGRMHALTAGGLMASVALALLGVLPFLQASRLYWGCVALFSVVGLAGAVLVWRRRWPHKPSFLSGGLFYAIAPAILCCLGGLWFLAVWAVVSDTQTGPVVWVGQVMTGAGGAALLWLLGAGPLKHAFSGATWLVTHTRPGRFGGGRDTALRGIALDAPMLGCIAPVDFSWNVLASFDACIQCGRCEQVCPAFAAGQRLNPKALIQGMVHAMHGGVYTGTPAPGAPAVTGQGGMSQAIVGEAGSIHPETLWACTTCRACVEECPMMIEHVDTIVDLRRGQALMQGAVRPGAATALRVLRDKGNLAGRAPAERAEGLAMLDVPVLAEGEETDILLWLGEGAFDRRYSQSLQALVKLMRHAGLRFAILGEAETDCGDLARRLGDEATFQMLAAEVVTTLSRRRFNRIVTADPHAFHVLANEYPQLNDGLGASWVVQHHTTLLDELVQAGRLRLTARAGAPVAWHDPCYLGRYNGQTEAPRRLLAGACQTVVEMERHGLQAMCCGGGGGNPVSDVDARERIPDLRMAQARQAGAAVVAVGCPGCTAMLEGVVGEQPQVRDIAELVLAAVEEA</sequence>
<dbReference type="InterPro" id="IPR017900">
    <property type="entry name" value="4Fe4S_Fe_S_CS"/>
</dbReference>
<evidence type="ECO:0000256" key="4">
    <source>
        <dbReference type="ARBA" id="ARBA00023004"/>
    </source>
</evidence>
<keyword evidence="1" id="KW-0004">4Fe-4S</keyword>
<dbReference type="InterPro" id="IPR021872">
    <property type="entry name" value="Csal_0991-like_N"/>
</dbReference>
<dbReference type="InterPro" id="IPR017896">
    <property type="entry name" value="4Fe4S_Fe-S-bd"/>
</dbReference>
<dbReference type="PROSITE" id="PS00198">
    <property type="entry name" value="4FE4S_FER_1"/>
    <property type="match status" value="2"/>
</dbReference>
<evidence type="ECO:0000313" key="8">
    <source>
        <dbReference type="EMBL" id="GEB86567.1"/>
    </source>
</evidence>
<feature type="transmembrane region" description="Helical" evidence="6">
    <location>
        <begin position="67"/>
        <end position="87"/>
    </location>
</feature>
<evidence type="ECO:0000313" key="9">
    <source>
        <dbReference type="Proteomes" id="UP000317730"/>
    </source>
</evidence>
<feature type="transmembrane region" description="Helical" evidence="6">
    <location>
        <begin position="159"/>
        <end position="179"/>
    </location>
</feature>
<reference evidence="8 9" key="1">
    <citation type="submission" date="2019-06" db="EMBL/GenBank/DDBJ databases">
        <title>Whole genome shotgun sequence of Acetobacter peroxydans NBRC 13755.</title>
        <authorList>
            <person name="Hosoyama A."/>
            <person name="Uohara A."/>
            <person name="Ohji S."/>
            <person name="Ichikawa N."/>
        </authorList>
    </citation>
    <scope>NUCLEOTIDE SEQUENCE [LARGE SCALE GENOMIC DNA]</scope>
    <source>
        <strain evidence="8 9">NBRC 13755</strain>
    </source>
</reference>
<proteinExistence type="predicted"/>
<keyword evidence="4" id="KW-0408">Iron</keyword>
<evidence type="ECO:0000256" key="5">
    <source>
        <dbReference type="ARBA" id="ARBA00023014"/>
    </source>
</evidence>
<evidence type="ECO:0000259" key="7">
    <source>
        <dbReference type="PROSITE" id="PS51379"/>
    </source>
</evidence>
<dbReference type="AlphaFoldDB" id="A0A4Y3TZC6"/>
<evidence type="ECO:0000256" key="1">
    <source>
        <dbReference type="ARBA" id="ARBA00022485"/>
    </source>
</evidence>
<dbReference type="PANTHER" id="PTHR43255:SF1">
    <property type="entry name" value="IRON-SULFUR-BINDING OXIDOREDUCTASE FADF-RELATED"/>
    <property type="match status" value="1"/>
</dbReference>
<dbReference type="GO" id="GO:0016491">
    <property type="term" value="F:oxidoreductase activity"/>
    <property type="evidence" value="ECO:0007669"/>
    <property type="project" value="UniProtKB-KW"/>
</dbReference>
<name>A0A4Y3TZC6_9PROT</name>
<dbReference type="PANTHER" id="PTHR43255">
    <property type="entry name" value="IRON-SULFUR-BINDING OXIDOREDUCTASE FADF-RELATED-RELATED"/>
    <property type="match status" value="1"/>
</dbReference>
<keyword evidence="3" id="KW-0560">Oxidoreductase</keyword>
<keyword evidence="5" id="KW-0411">Iron-sulfur</keyword>
<dbReference type="GO" id="GO:0005886">
    <property type="term" value="C:plasma membrane"/>
    <property type="evidence" value="ECO:0007669"/>
    <property type="project" value="TreeGrafter"/>
</dbReference>
<dbReference type="RefSeq" id="WP_141377832.1">
    <property type="nucleotide sequence ID" value="NZ_BAPL01000026.1"/>
</dbReference>
<keyword evidence="6" id="KW-1133">Transmembrane helix</keyword>
<feature type="transmembrane region" description="Helical" evidence="6">
    <location>
        <begin position="6"/>
        <end position="25"/>
    </location>
</feature>
<dbReference type="Pfam" id="PF02754">
    <property type="entry name" value="CCG"/>
    <property type="match status" value="2"/>
</dbReference>
<dbReference type="Proteomes" id="UP000317730">
    <property type="component" value="Unassembled WGS sequence"/>
</dbReference>
<keyword evidence="9" id="KW-1185">Reference proteome</keyword>
<keyword evidence="6" id="KW-0472">Membrane</keyword>
<evidence type="ECO:0000256" key="2">
    <source>
        <dbReference type="ARBA" id="ARBA00022723"/>
    </source>
</evidence>
<accession>A0A4Y3TZC6</accession>
<dbReference type="InterPro" id="IPR051460">
    <property type="entry name" value="HdrC_iron-sulfur_subunit"/>
</dbReference>